<evidence type="ECO:0000259" key="10">
    <source>
        <dbReference type="PROSITE" id="PS50893"/>
    </source>
</evidence>
<dbReference type="Pfam" id="PF00664">
    <property type="entry name" value="ABC_membrane"/>
    <property type="match status" value="1"/>
</dbReference>
<evidence type="ECO:0000256" key="3">
    <source>
        <dbReference type="ARBA" id="ARBA00022475"/>
    </source>
</evidence>
<comment type="subcellular location">
    <subcellularLocation>
        <location evidence="1">Cell membrane</location>
        <topology evidence="1">Multi-pass membrane protein</topology>
    </subcellularLocation>
</comment>
<dbReference type="Pfam" id="PF00005">
    <property type="entry name" value="ABC_tran"/>
    <property type="match status" value="1"/>
</dbReference>
<evidence type="ECO:0000256" key="2">
    <source>
        <dbReference type="ARBA" id="ARBA00022448"/>
    </source>
</evidence>
<dbReference type="EMBL" id="MGFH01000099">
    <property type="protein sequence ID" value="OGM05762.1"/>
    <property type="molecule type" value="Genomic_DNA"/>
</dbReference>
<dbReference type="AlphaFoldDB" id="A0A1F7WSJ9"/>
<dbReference type="SUPFAM" id="SSF52540">
    <property type="entry name" value="P-loop containing nucleoside triphosphate hydrolases"/>
    <property type="match status" value="1"/>
</dbReference>
<evidence type="ECO:0000256" key="6">
    <source>
        <dbReference type="ARBA" id="ARBA00022840"/>
    </source>
</evidence>
<dbReference type="Proteomes" id="UP000178735">
    <property type="component" value="Unassembled WGS sequence"/>
</dbReference>
<dbReference type="InterPro" id="IPR003593">
    <property type="entry name" value="AAA+_ATPase"/>
</dbReference>
<dbReference type="SUPFAM" id="SSF90123">
    <property type="entry name" value="ABC transporter transmembrane region"/>
    <property type="match status" value="1"/>
</dbReference>
<dbReference type="GO" id="GO:0005524">
    <property type="term" value="F:ATP binding"/>
    <property type="evidence" value="ECO:0007669"/>
    <property type="project" value="UniProtKB-KW"/>
</dbReference>
<reference evidence="12 13" key="1">
    <citation type="journal article" date="2016" name="Nat. Commun.">
        <title>Thousands of microbial genomes shed light on interconnected biogeochemical processes in an aquifer system.</title>
        <authorList>
            <person name="Anantharaman K."/>
            <person name="Brown C.T."/>
            <person name="Hug L.A."/>
            <person name="Sharon I."/>
            <person name="Castelle C.J."/>
            <person name="Probst A.J."/>
            <person name="Thomas B.C."/>
            <person name="Singh A."/>
            <person name="Wilkins M.J."/>
            <person name="Karaoz U."/>
            <person name="Brodie E.L."/>
            <person name="Williams K.H."/>
            <person name="Hubbard S.S."/>
            <person name="Banfield J.F."/>
        </authorList>
    </citation>
    <scope>NUCLEOTIDE SEQUENCE [LARGE SCALE GENOMIC DNA]</scope>
</reference>
<accession>A0A1F7WSJ9</accession>
<evidence type="ECO:0000256" key="5">
    <source>
        <dbReference type="ARBA" id="ARBA00022741"/>
    </source>
</evidence>
<dbReference type="InterPro" id="IPR027417">
    <property type="entry name" value="P-loop_NTPase"/>
</dbReference>
<feature type="domain" description="ABC transporter" evidence="10">
    <location>
        <begin position="731"/>
        <end position="963"/>
    </location>
</feature>
<keyword evidence="4 9" id="KW-0812">Transmembrane</keyword>
<dbReference type="GO" id="GO:0016887">
    <property type="term" value="F:ATP hydrolysis activity"/>
    <property type="evidence" value="ECO:0007669"/>
    <property type="project" value="InterPro"/>
</dbReference>
<dbReference type="PROSITE" id="PS50893">
    <property type="entry name" value="ABC_TRANSPORTER_2"/>
    <property type="match status" value="1"/>
</dbReference>
<dbReference type="InterPro" id="IPR022515">
    <property type="entry name" value="NHPM_micro_ABC2"/>
</dbReference>
<dbReference type="GO" id="GO:0005886">
    <property type="term" value="C:plasma membrane"/>
    <property type="evidence" value="ECO:0007669"/>
    <property type="project" value="UniProtKB-SubCell"/>
</dbReference>
<evidence type="ECO:0000256" key="1">
    <source>
        <dbReference type="ARBA" id="ARBA00004651"/>
    </source>
</evidence>
<feature type="transmembrane region" description="Helical" evidence="9">
    <location>
        <begin position="418"/>
        <end position="443"/>
    </location>
</feature>
<dbReference type="PROSITE" id="PS00211">
    <property type="entry name" value="ABC_TRANSPORTER_1"/>
    <property type="match status" value="1"/>
</dbReference>
<keyword evidence="7 9" id="KW-1133">Transmembrane helix</keyword>
<dbReference type="Gene3D" id="3.40.50.300">
    <property type="entry name" value="P-loop containing nucleotide triphosphate hydrolases"/>
    <property type="match status" value="1"/>
</dbReference>
<evidence type="ECO:0000256" key="4">
    <source>
        <dbReference type="ARBA" id="ARBA00022692"/>
    </source>
</evidence>
<keyword evidence="2" id="KW-0813">Transport</keyword>
<proteinExistence type="predicted"/>
<dbReference type="FunFam" id="3.40.50.300:FF:000299">
    <property type="entry name" value="ABC transporter ATP-binding protein/permease"/>
    <property type="match status" value="1"/>
</dbReference>
<keyword evidence="6" id="KW-0067">ATP-binding</keyword>
<organism evidence="12 13">
    <name type="scientific">Candidatus Wallbacteria bacterium GWC2_49_35</name>
    <dbReference type="NCBI Taxonomy" id="1817813"/>
    <lineage>
        <taxon>Bacteria</taxon>
        <taxon>Candidatus Walliibacteriota</taxon>
    </lineage>
</organism>
<gene>
    <name evidence="12" type="ORF">A2008_00915</name>
</gene>
<name>A0A1F7WSJ9_9BACT</name>
<keyword evidence="8 9" id="KW-0472">Membrane</keyword>
<dbReference type="SMART" id="SM00382">
    <property type="entry name" value="AAA"/>
    <property type="match status" value="1"/>
</dbReference>
<evidence type="ECO:0000256" key="8">
    <source>
        <dbReference type="ARBA" id="ARBA00023136"/>
    </source>
</evidence>
<evidence type="ECO:0000256" key="7">
    <source>
        <dbReference type="ARBA" id="ARBA00022989"/>
    </source>
</evidence>
<feature type="transmembrane region" description="Helical" evidence="9">
    <location>
        <begin position="528"/>
        <end position="551"/>
    </location>
</feature>
<dbReference type="InterPro" id="IPR017871">
    <property type="entry name" value="ABC_transporter-like_CS"/>
</dbReference>
<feature type="transmembrane region" description="Helical" evidence="9">
    <location>
        <begin position="557"/>
        <end position="578"/>
    </location>
</feature>
<dbReference type="GO" id="GO:0034040">
    <property type="term" value="F:ATPase-coupled lipid transmembrane transporter activity"/>
    <property type="evidence" value="ECO:0007669"/>
    <property type="project" value="TreeGrafter"/>
</dbReference>
<keyword evidence="3" id="KW-1003">Cell membrane</keyword>
<feature type="transmembrane region" description="Helical" evidence="9">
    <location>
        <begin position="673"/>
        <end position="698"/>
    </location>
</feature>
<feature type="transmembrane region" description="Helical" evidence="9">
    <location>
        <begin position="632"/>
        <end position="661"/>
    </location>
</feature>
<dbReference type="InterPro" id="IPR003439">
    <property type="entry name" value="ABC_transporter-like_ATP-bd"/>
</dbReference>
<dbReference type="GO" id="GO:0140359">
    <property type="term" value="F:ABC-type transporter activity"/>
    <property type="evidence" value="ECO:0007669"/>
    <property type="project" value="InterPro"/>
</dbReference>
<dbReference type="Gene3D" id="1.20.1560.10">
    <property type="entry name" value="ABC transporter type 1, transmembrane domain"/>
    <property type="match status" value="1"/>
</dbReference>
<sequence>MPIELKAKDTFLLEGDKKAWLIKDGAVNVFLTKIAPDGSFGRKSWLFTAEKGDMLAGFDFRPGNPCRIVAGAAPSAVLEEKPISFLAGNAGSAGNSDAAAAGAKILDRWAENITFALVGYKLPPKSLKFIDPGDPITLQDTFSYGARPGEVLWVKLLEGEAELLACYSAFFKGHAGYFPVTNRFWFKIQAGNEGGGAEPSIFACRTQNFLELADIAVSMSAFHAIVLWLLIEKTENADAEEKSRLDKRTRNDAEILDRSLSGFASIIDDKFEGSSAAAADNEEFAAACLLVGAAAKIAIIMPEALKKGEKIDDPVSETARVSMVRHRKVLLRDEWWTKDAGPILAFLENGRPAALIPESSSRYKMHIPGEGKVLSVGRKEAAMLSGVAYMFYRPLPARPLTIRDISLYSINAGILPDVAMMLAAGALLSVINMLTPMATGIAFDTLIPEIERSQMVQMTAILISSSFCVLLFQFFRSIATMRFENKIDASLQAAVWDRLLALPVAFFRKFSTGDLAMRAMSINNIRQTISGTVFSSLLTGTFAIFNFFLLFYYNMKLALISVGLTAVAMIFYLAVLMIQYNYSKRIMELDGKLSGLVFGLIGGIAKFRVAGAESRAFGLWARLFKEKKEIPVYMLTNVMAVFNSVYMLACSAIFFWCIINYPGADKAMSSGSFVAFNAAFATFFSGMIEVSSSMMAFLSVYTLYERAKPILEAVPEFDEAKEDPGELNGAVEISGVTFKYEGSLIPALNDVSISVKPGEFAAVVGPSGSGKSTLIRLLLGFDRPLAGAILYDGHDLSGVDVRAIRRQIGVVLQNGQLMAGTIMSNITGSSTLTIDDAWDAARAAGLEEDIKMMPMGMHTMICEGASTISGGQKQRVLIARALVKKPRIIIFDEATSALDNKTQAVVSESLENLHATRIVIAHRLSTIIKADRIFVIEGGRLVESGTYDELMRRGGLFKKLAERQIA</sequence>
<dbReference type="InterPro" id="IPR011527">
    <property type="entry name" value="ABC1_TM_dom"/>
</dbReference>
<dbReference type="PANTHER" id="PTHR24221:SF654">
    <property type="entry name" value="ATP-BINDING CASSETTE SUB-FAMILY B MEMBER 6"/>
    <property type="match status" value="1"/>
</dbReference>
<dbReference type="STRING" id="1817813.A2008_00915"/>
<dbReference type="InterPro" id="IPR039421">
    <property type="entry name" value="Type_1_exporter"/>
</dbReference>
<comment type="caution">
    <text evidence="12">The sequence shown here is derived from an EMBL/GenBank/DDBJ whole genome shotgun (WGS) entry which is preliminary data.</text>
</comment>
<dbReference type="NCBIfam" id="TIGR03797">
    <property type="entry name" value="NHLM_micro_ABC2"/>
    <property type="match status" value="1"/>
</dbReference>
<feature type="domain" description="ABC transmembrane type-1" evidence="11">
    <location>
        <begin position="419"/>
        <end position="699"/>
    </location>
</feature>
<dbReference type="PROSITE" id="PS50929">
    <property type="entry name" value="ABC_TM1F"/>
    <property type="match status" value="1"/>
</dbReference>
<evidence type="ECO:0000259" key="11">
    <source>
        <dbReference type="PROSITE" id="PS50929"/>
    </source>
</evidence>
<dbReference type="PANTHER" id="PTHR24221">
    <property type="entry name" value="ATP-BINDING CASSETTE SUB-FAMILY B"/>
    <property type="match status" value="1"/>
</dbReference>
<evidence type="ECO:0000256" key="9">
    <source>
        <dbReference type="SAM" id="Phobius"/>
    </source>
</evidence>
<protein>
    <submittedName>
        <fullName evidence="12">NHLP bacteriocin export ABC transporter permease/ATPase subunit</fullName>
    </submittedName>
</protein>
<evidence type="ECO:0000313" key="13">
    <source>
        <dbReference type="Proteomes" id="UP000178735"/>
    </source>
</evidence>
<keyword evidence="5" id="KW-0547">Nucleotide-binding</keyword>
<evidence type="ECO:0000313" key="12">
    <source>
        <dbReference type="EMBL" id="OGM05762.1"/>
    </source>
</evidence>
<dbReference type="InterPro" id="IPR036640">
    <property type="entry name" value="ABC1_TM_sf"/>
</dbReference>
<feature type="transmembrane region" description="Helical" evidence="9">
    <location>
        <begin position="455"/>
        <end position="475"/>
    </location>
</feature>